<reference evidence="1" key="1">
    <citation type="submission" date="2017-08" db="EMBL/GenBank/DDBJ databases">
        <authorList>
            <consortium name="Urmite Genomes"/>
        </authorList>
    </citation>
    <scope>NUCLEOTIDE SEQUENCE [LARGE SCALE GENOMIC DNA]</scope>
    <source>
        <strain evidence="1">IHUMI-LCC2</strain>
    </source>
</reference>
<evidence type="ECO:0000313" key="2">
    <source>
        <dbReference type="Proteomes" id="UP000236316"/>
    </source>
</evidence>
<accession>A0A2I2L5D3</accession>
<protein>
    <submittedName>
        <fullName evidence="1">Uncharacterized protein</fullName>
    </submittedName>
</protein>
<dbReference type="GeneID" id="35382696"/>
<keyword evidence="2" id="KW-1185">Reference proteome</keyword>
<proteinExistence type="predicted"/>
<dbReference type="KEGG" id="vg:35382696"/>
<evidence type="ECO:0000313" key="1">
    <source>
        <dbReference type="EMBL" id="SNW62765.1"/>
    </source>
</evidence>
<gene>
    <name evidence="1" type="ORF">ORPV_861</name>
</gene>
<name>A0A2I2L5D3_9VIRU</name>
<sequence length="167" mass="19384">MLSLFNIALNNYIENKASYKELSYIQEKVSNEINRRKNISLLQDLLYNDNMKILKDKVVEINTIKFGEDETLYIVKFIGDNIIKCRTINFEYDDNLHTSVFYNSNNIGYGGLTDNGYDITLKRSKIQELFTLIGIEDCDVAYDTLSTFLLNFIYNESITGVVYCDNM</sequence>
<organism evidence="1">
    <name type="scientific">Orpheovirus IHUMI-LCC2</name>
    <dbReference type="NCBI Taxonomy" id="2023057"/>
    <lineage>
        <taxon>Viruses</taxon>
        <taxon>Varidnaviria</taxon>
        <taxon>Bamfordvirae</taxon>
        <taxon>Nucleocytoviricota</taxon>
        <taxon>Megaviricetes</taxon>
        <taxon>Pimascovirales</taxon>
        <taxon>Ocovirineae</taxon>
        <taxon>Orpheoviridae</taxon>
        <taxon>Alphaorpheovirus</taxon>
        <taxon>Alphaorpheovirus massiliense</taxon>
    </lineage>
</organism>
<dbReference type="EMBL" id="LT906555">
    <property type="protein sequence ID" value="SNW62765.1"/>
    <property type="molecule type" value="Genomic_DNA"/>
</dbReference>
<dbReference type="RefSeq" id="YP_009449067.1">
    <property type="nucleotide sequence ID" value="NC_036594.1"/>
</dbReference>
<dbReference type="Proteomes" id="UP000236316">
    <property type="component" value="Segment"/>
</dbReference>